<dbReference type="InterPro" id="IPR011989">
    <property type="entry name" value="ARM-like"/>
</dbReference>
<dbReference type="Pfam" id="PF14500">
    <property type="entry name" value="MMS19_N"/>
    <property type="match status" value="1"/>
</dbReference>
<dbReference type="GO" id="GO:0097361">
    <property type="term" value="C:cytosolic [4Fe-4S] assembly targeting complex"/>
    <property type="evidence" value="ECO:0007669"/>
    <property type="project" value="UniProtKB-UniRule"/>
</dbReference>
<protein>
    <recommendedName>
        <fullName evidence="1">MMS19 nucleotide excision repair protein</fullName>
    </recommendedName>
</protein>
<dbReference type="SUPFAM" id="SSF48371">
    <property type="entry name" value="ARM repeat"/>
    <property type="match status" value="1"/>
</dbReference>
<comment type="function">
    <text evidence="1">Key component of the cytosolic iron-sulfur protein assembly (CIA) complex, a multiprotein complex that mediates the incorporation of iron-sulfur cluster into apoproteins specifically involved in DNA metabolism and genomic integrity. In the CIA complex, MMS19 acts as an adapter between early-acting CIA components and a subset of cellular target iron-sulfur proteins.</text>
</comment>
<dbReference type="EMBL" id="CACVKT020009206">
    <property type="protein sequence ID" value="CAC5420980.1"/>
    <property type="molecule type" value="Genomic_DNA"/>
</dbReference>
<dbReference type="GO" id="GO:0051604">
    <property type="term" value="P:protein maturation"/>
    <property type="evidence" value="ECO:0007669"/>
    <property type="project" value="UniProtKB-UniRule"/>
</dbReference>
<dbReference type="InterPro" id="IPR039920">
    <property type="entry name" value="MMS19"/>
</dbReference>
<dbReference type="GO" id="GO:0005634">
    <property type="term" value="C:nucleus"/>
    <property type="evidence" value="ECO:0007669"/>
    <property type="project" value="UniProtKB-SubCell"/>
</dbReference>
<keyword evidence="1" id="KW-0227">DNA damage</keyword>
<dbReference type="AlphaFoldDB" id="A0A6J8EK94"/>
<accession>A0A6J8EK94</accession>
<evidence type="ECO:0000259" key="2">
    <source>
        <dbReference type="Pfam" id="PF14500"/>
    </source>
</evidence>
<proteinExistence type="inferred from homology"/>
<keyword evidence="1" id="KW-0206">Cytoskeleton</keyword>
<dbReference type="GO" id="GO:0006281">
    <property type="term" value="P:DNA repair"/>
    <property type="evidence" value="ECO:0007669"/>
    <property type="project" value="UniProtKB-UniRule"/>
</dbReference>
<organism evidence="3 4">
    <name type="scientific">Mytilus coruscus</name>
    <name type="common">Sea mussel</name>
    <dbReference type="NCBI Taxonomy" id="42192"/>
    <lineage>
        <taxon>Eukaryota</taxon>
        <taxon>Metazoa</taxon>
        <taxon>Spiralia</taxon>
        <taxon>Lophotrochozoa</taxon>
        <taxon>Mollusca</taxon>
        <taxon>Bivalvia</taxon>
        <taxon>Autobranchia</taxon>
        <taxon>Pteriomorphia</taxon>
        <taxon>Mytilida</taxon>
        <taxon>Mytiloidea</taxon>
        <taxon>Mytilidae</taxon>
        <taxon>Mytilinae</taxon>
        <taxon>Mytilus</taxon>
    </lineage>
</organism>
<dbReference type="InterPro" id="IPR016024">
    <property type="entry name" value="ARM-type_fold"/>
</dbReference>
<keyword evidence="1" id="KW-0963">Cytoplasm</keyword>
<name>A0A6J8EK94_MYTCO</name>
<comment type="subunit">
    <text evidence="1">Component of the CIA complex.</text>
</comment>
<dbReference type="PANTHER" id="PTHR12891:SF0">
    <property type="entry name" value="MMS19 NUCLEOTIDE EXCISION REPAIR PROTEIN HOMOLOG"/>
    <property type="match status" value="1"/>
</dbReference>
<reference evidence="3 4" key="1">
    <citation type="submission" date="2020-06" db="EMBL/GenBank/DDBJ databases">
        <authorList>
            <person name="Li R."/>
            <person name="Bekaert M."/>
        </authorList>
    </citation>
    <scope>NUCLEOTIDE SEQUENCE [LARGE SCALE GENOMIC DNA]</scope>
    <source>
        <strain evidence="4">wild</strain>
    </source>
</reference>
<evidence type="ECO:0000313" key="4">
    <source>
        <dbReference type="Proteomes" id="UP000507470"/>
    </source>
</evidence>
<dbReference type="GO" id="GO:0016226">
    <property type="term" value="P:iron-sulfur cluster assembly"/>
    <property type="evidence" value="ECO:0007669"/>
    <property type="project" value="UniProtKB-UniRule"/>
</dbReference>
<dbReference type="Proteomes" id="UP000507470">
    <property type="component" value="Unassembled WGS sequence"/>
</dbReference>
<dbReference type="PANTHER" id="PTHR12891">
    <property type="entry name" value="DNA REPAIR/TRANSCRIPTION PROTEIN MET18/MMS19"/>
    <property type="match status" value="1"/>
</dbReference>
<dbReference type="OrthoDB" id="342900at2759"/>
<gene>
    <name evidence="3" type="ORF">MCOR_53149</name>
</gene>
<sequence length="256" mass="28314">MAAPMNLESCVQIYMENTVTDQKTTISSVTKDIVNNEVKLVTFIENLQKYLTSTDVSIRSRCVRLIAEVLHQLPNSHLNEDEVELLVTYMCERLMDHHSVQPPALSALLALVDGSPFCSATCSVCLVSSSKLLVTYMCERLMDHHSVQPPALYALLALVDGSPFCSATCSVCLVSFGKLLVTYMCERLMDHHSVQPPALYALLALVDRSPFCSATCSVCFVSSGKLLVTYMCERLMDHHSVQPPALSDLLALVSYW</sequence>
<dbReference type="Gene3D" id="1.25.10.10">
    <property type="entry name" value="Leucine-rich Repeat Variant"/>
    <property type="match status" value="1"/>
</dbReference>
<evidence type="ECO:0000313" key="3">
    <source>
        <dbReference type="EMBL" id="CAC5420980.1"/>
    </source>
</evidence>
<comment type="subcellular location">
    <subcellularLocation>
        <location evidence="1">Cytoplasm</location>
        <location evidence="1">Cytoskeleton</location>
        <location evidence="1">Spindle</location>
    </subcellularLocation>
    <subcellularLocation>
        <location evidence="1">Nucleus</location>
    </subcellularLocation>
</comment>
<keyword evidence="1" id="KW-0539">Nucleus</keyword>
<keyword evidence="4" id="KW-1185">Reference proteome</keyword>
<dbReference type="InterPro" id="IPR029240">
    <property type="entry name" value="MMS19_N"/>
</dbReference>
<comment type="similarity">
    <text evidence="1">Belongs to the MET18/MMS19 family.</text>
</comment>
<keyword evidence="1" id="KW-0234">DNA repair</keyword>
<dbReference type="GO" id="GO:0005819">
    <property type="term" value="C:spindle"/>
    <property type="evidence" value="ECO:0007669"/>
    <property type="project" value="UniProtKB-SubCell"/>
</dbReference>
<feature type="domain" description="MMS19 N-terminal" evidence="2">
    <location>
        <begin position="44"/>
        <end position="117"/>
    </location>
</feature>
<evidence type="ECO:0000256" key="1">
    <source>
        <dbReference type="RuleBase" id="RU367072"/>
    </source>
</evidence>